<evidence type="ECO:0000256" key="1">
    <source>
        <dbReference type="SAM" id="MobiDB-lite"/>
    </source>
</evidence>
<gene>
    <name evidence="2" type="ORF">QJS10_CPB15g01011</name>
</gene>
<protein>
    <submittedName>
        <fullName evidence="2">Uncharacterized protein</fullName>
    </submittedName>
</protein>
<comment type="caution">
    <text evidence="2">The sequence shown here is derived from an EMBL/GenBank/DDBJ whole genome shotgun (WGS) entry which is preliminary data.</text>
</comment>
<reference evidence="2" key="2">
    <citation type="submission" date="2023-06" db="EMBL/GenBank/DDBJ databases">
        <authorList>
            <person name="Ma L."/>
            <person name="Liu K.-W."/>
            <person name="Li Z."/>
            <person name="Hsiao Y.-Y."/>
            <person name="Qi Y."/>
            <person name="Fu T."/>
            <person name="Tang G."/>
            <person name="Zhang D."/>
            <person name="Sun W.-H."/>
            <person name="Liu D.-K."/>
            <person name="Li Y."/>
            <person name="Chen G.-Z."/>
            <person name="Liu X.-D."/>
            <person name="Liao X.-Y."/>
            <person name="Jiang Y.-T."/>
            <person name="Yu X."/>
            <person name="Hao Y."/>
            <person name="Huang J."/>
            <person name="Zhao X.-W."/>
            <person name="Ke S."/>
            <person name="Chen Y.-Y."/>
            <person name="Wu W.-L."/>
            <person name="Hsu J.-L."/>
            <person name="Lin Y.-F."/>
            <person name="Huang M.-D."/>
            <person name="Li C.-Y."/>
            <person name="Huang L."/>
            <person name="Wang Z.-W."/>
            <person name="Zhao X."/>
            <person name="Zhong W.-Y."/>
            <person name="Peng D.-H."/>
            <person name="Ahmad S."/>
            <person name="Lan S."/>
            <person name="Zhang J.-S."/>
            <person name="Tsai W.-C."/>
            <person name="Van De Peer Y."/>
            <person name="Liu Z.-J."/>
        </authorList>
    </citation>
    <scope>NUCLEOTIDE SEQUENCE</scope>
    <source>
        <strain evidence="2">CP</strain>
        <tissue evidence="2">Leaves</tissue>
    </source>
</reference>
<evidence type="ECO:0000313" key="3">
    <source>
        <dbReference type="Proteomes" id="UP001180020"/>
    </source>
</evidence>
<dbReference type="EMBL" id="JAUJYO010000015">
    <property type="protein sequence ID" value="KAK1297694.1"/>
    <property type="molecule type" value="Genomic_DNA"/>
</dbReference>
<feature type="region of interest" description="Disordered" evidence="1">
    <location>
        <begin position="1"/>
        <end position="20"/>
    </location>
</feature>
<reference evidence="2" key="1">
    <citation type="journal article" date="2023" name="Nat. Commun.">
        <title>Diploid and tetraploid genomes of Acorus and the evolution of monocots.</title>
        <authorList>
            <person name="Ma L."/>
            <person name="Liu K.W."/>
            <person name="Li Z."/>
            <person name="Hsiao Y.Y."/>
            <person name="Qi Y."/>
            <person name="Fu T."/>
            <person name="Tang G.D."/>
            <person name="Zhang D."/>
            <person name="Sun W.H."/>
            <person name="Liu D.K."/>
            <person name="Li Y."/>
            <person name="Chen G.Z."/>
            <person name="Liu X.D."/>
            <person name="Liao X.Y."/>
            <person name="Jiang Y.T."/>
            <person name="Yu X."/>
            <person name="Hao Y."/>
            <person name="Huang J."/>
            <person name="Zhao X.W."/>
            <person name="Ke S."/>
            <person name="Chen Y.Y."/>
            <person name="Wu W.L."/>
            <person name="Hsu J.L."/>
            <person name="Lin Y.F."/>
            <person name="Huang M.D."/>
            <person name="Li C.Y."/>
            <person name="Huang L."/>
            <person name="Wang Z.W."/>
            <person name="Zhao X."/>
            <person name="Zhong W.Y."/>
            <person name="Peng D.H."/>
            <person name="Ahmad S."/>
            <person name="Lan S."/>
            <person name="Zhang J.S."/>
            <person name="Tsai W.C."/>
            <person name="Van de Peer Y."/>
            <person name="Liu Z.J."/>
        </authorList>
    </citation>
    <scope>NUCLEOTIDE SEQUENCE</scope>
    <source>
        <strain evidence="2">CP</strain>
    </source>
</reference>
<organism evidence="2 3">
    <name type="scientific">Acorus calamus</name>
    <name type="common">Sweet flag</name>
    <dbReference type="NCBI Taxonomy" id="4465"/>
    <lineage>
        <taxon>Eukaryota</taxon>
        <taxon>Viridiplantae</taxon>
        <taxon>Streptophyta</taxon>
        <taxon>Embryophyta</taxon>
        <taxon>Tracheophyta</taxon>
        <taxon>Spermatophyta</taxon>
        <taxon>Magnoliopsida</taxon>
        <taxon>Liliopsida</taxon>
        <taxon>Acoraceae</taxon>
        <taxon>Acorus</taxon>
    </lineage>
</organism>
<name>A0AAV9DA24_ACOCL</name>
<dbReference type="Proteomes" id="UP001180020">
    <property type="component" value="Unassembled WGS sequence"/>
</dbReference>
<keyword evidence="3" id="KW-1185">Reference proteome</keyword>
<sequence>MAKEDQLLDNLSYDPDNTNSPTMWFPGVVAQYSLFRALHEKEIRIKGSLTAFQFFLIATA</sequence>
<dbReference type="AlphaFoldDB" id="A0AAV9DA24"/>
<evidence type="ECO:0000313" key="2">
    <source>
        <dbReference type="EMBL" id="KAK1297694.1"/>
    </source>
</evidence>
<proteinExistence type="predicted"/>
<accession>A0AAV9DA24</accession>